<evidence type="ECO:0000256" key="1">
    <source>
        <dbReference type="ARBA" id="ARBA00005429"/>
    </source>
</evidence>
<comment type="similarity">
    <text evidence="1">Belongs to the TRAFAC class dynamin-like GTPase superfamily. IRG family.</text>
</comment>
<dbReference type="Gene3D" id="3.40.50.300">
    <property type="entry name" value="P-loop containing nucleotide triphosphate hydrolases"/>
    <property type="match status" value="1"/>
</dbReference>
<evidence type="ECO:0000313" key="3">
    <source>
        <dbReference type="EMBL" id="EEN55413.1"/>
    </source>
</evidence>
<dbReference type="PANTHER" id="PTHR14143">
    <property type="entry name" value="INTERFERON-INDUCIBLE GTPASE FAMILY MEMBER"/>
    <property type="match status" value="1"/>
</dbReference>
<dbReference type="InterPro" id="IPR007743">
    <property type="entry name" value="Immunity-related_GTPase-like"/>
</dbReference>
<dbReference type="InterPro" id="IPR030385">
    <property type="entry name" value="G_IRG_dom"/>
</dbReference>
<dbReference type="PROSITE" id="PS51716">
    <property type="entry name" value="G_IRG"/>
    <property type="match status" value="1"/>
</dbReference>
<gene>
    <name evidence="3" type="ORF">BRAFLDRAFT_242763</name>
</gene>
<feature type="non-terminal residue" evidence="3">
    <location>
        <position position="150"/>
    </location>
</feature>
<dbReference type="Pfam" id="PF05049">
    <property type="entry name" value="IIGP"/>
    <property type="match status" value="1"/>
</dbReference>
<reference evidence="3" key="1">
    <citation type="journal article" date="2008" name="Nature">
        <title>The amphioxus genome and the evolution of the chordate karyotype.</title>
        <authorList>
            <consortium name="US DOE Joint Genome Institute (JGI-PGF)"/>
            <person name="Putnam N.H."/>
            <person name="Butts T."/>
            <person name="Ferrier D.E.K."/>
            <person name="Furlong R.F."/>
            <person name="Hellsten U."/>
            <person name="Kawashima T."/>
            <person name="Robinson-Rechavi M."/>
            <person name="Shoguchi E."/>
            <person name="Terry A."/>
            <person name="Yu J.-K."/>
            <person name="Benito-Gutierrez E.L."/>
            <person name="Dubchak I."/>
            <person name="Garcia-Fernandez J."/>
            <person name="Gibson-Brown J.J."/>
            <person name="Grigoriev I.V."/>
            <person name="Horton A.C."/>
            <person name="de Jong P.J."/>
            <person name="Jurka J."/>
            <person name="Kapitonov V.V."/>
            <person name="Kohara Y."/>
            <person name="Kuroki Y."/>
            <person name="Lindquist E."/>
            <person name="Lucas S."/>
            <person name="Osoegawa K."/>
            <person name="Pennacchio L.A."/>
            <person name="Salamov A.A."/>
            <person name="Satou Y."/>
            <person name="Sauka-Spengler T."/>
            <person name="Schmutz J."/>
            <person name="Shin-I T."/>
            <person name="Toyoda A."/>
            <person name="Bronner-Fraser M."/>
            <person name="Fujiyama A."/>
            <person name="Holland L.Z."/>
            <person name="Holland P.W.H."/>
            <person name="Satoh N."/>
            <person name="Rokhsar D.S."/>
        </authorList>
    </citation>
    <scope>NUCLEOTIDE SEQUENCE [LARGE SCALE GENOMIC DNA]</scope>
    <source>
        <strain evidence="3">S238N-H82</strain>
        <tissue evidence="3">Testes</tissue>
    </source>
</reference>
<dbReference type="InParanoid" id="C3YW84"/>
<dbReference type="GO" id="GO:0005525">
    <property type="term" value="F:GTP binding"/>
    <property type="evidence" value="ECO:0007669"/>
    <property type="project" value="InterPro"/>
</dbReference>
<dbReference type="SUPFAM" id="SSF52540">
    <property type="entry name" value="P-loop containing nucleoside triphosphate hydrolases"/>
    <property type="match status" value="1"/>
</dbReference>
<feature type="domain" description="IRG-type G" evidence="2">
    <location>
        <begin position="4"/>
        <end position="150"/>
    </location>
</feature>
<proteinExistence type="inferred from homology"/>
<name>C3YW84_BRAFL</name>
<evidence type="ECO:0000259" key="2">
    <source>
        <dbReference type="PROSITE" id="PS51716"/>
    </source>
</evidence>
<dbReference type="AlphaFoldDB" id="C3YW84"/>
<protein>
    <recommendedName>
        <fullName evidence="2">IRG-type G domain-containing protein</fullName>
    </recommendedName>
</protein>
<dbReference type="EMBL" id="GG666560">
    <property type="protein sequence ID" value="EEN55413.1"/>
    <property type="molecule type" value="Genomic_DNA"/>
</dbReference>
<dbReference type="GO" id="GO:0016020">
    <property type="term" value="C:membrane"/>
    <property type="evidence" value="ECO:0007669"/>
    <property type="project" value="InterPro"/>
</dbReference>
<accession>C3YW84</accession>
<sequence>MGQAYVRIGIVGSSGPGKSTFINSFRGLKAEDKGAAPVGTKETTKETAEYPHPEHDHVILVDFPGALFKLQGSDWQPVRFNMKEYTRKFGDKMKECNVFLVFTSDRVHDNAVWIAAKAKEMKKKVLFVRSKFDRDLEDVRRDKPSFFAEK</sequence>
<dbReference type="eggNOG" id="ENOG502QS9R">
    <property type="taxonomic scope" value="Eukaryota"/>
</dbReference>
<dbReference type="PANTHER" id="PTHR14143:SF1">
    <property type="entry name" value="IRG-TYPE G DOMAIN-CONTAINING PROTEIN"/>
    <property type="match status" value="1"/>
</dbReference>
<dbReference type="InterPro" id="IPR027417">
    <property type="entry name" value="P-loop_NTPase"/>
</dbReference>
<organism>
    <name type="scientific">Branchiostoma floridae</name>
    <name type="common">Florida lancelet</name>
    <name type="synonym">Amphioxus</name>
    <dbReference type="NCBI Taxonomy" id="7739"/>
    <lineage>
        <taxon>Eukaryota</taxon>
        <taxon>Metazoa</taxon>
        <taxon>Chordata</taxon>
        <taxon>Cephalochordata</taxon>
        <taxon>Leptocardii</taxon>
        <taxon>Amphioxiformes</taxon>
        <taxon>Branchiostomatidae</taxon>
        <taxon>Branchiostoma</taxon>
    </lineage>
</organism>